<sequence length="105" mass="11793">MRGTIGYLTPEWILWRLISAKAEVYNYGMVLFELISGRRNTKGYYEHGNSGSEVDAAGSSTFFPMWATGKVMEGEVGPMANLRLHGQVLEEELERACRVAVMVYP</sequence>
<keyword evidence="8" id="KW-1185">Reference proteome</keyword>
<feature type="domain" description="Protein kinase" evidence="6">
    <location>
        <begin position="1"/>
        <end position="105"/>
    </location>
</feature>
<name>A0AAD8S3Y8_LOLMU</name>
<gene>
    <name evidence="7" type="ORF">QYE76_062351</name>
</gene>
<keyword evidence="4" id="KW-1133">Transmembrane helix</keyword>
<evidence type="ECO:0000256" key="2">
    <source>
        <dbReference type="ARBA" id="ARBA00022692"/>
    </source>
</evidence>
<dbReference type="InterPro" id="IPR011009">
    <property type="entry name" value="Kinase-like_dom_sf"/>
</dbReference>
<dbReference type="PANTHER" id="PTHR47974">
    <property type="entry name" value="OS07G0415500 PROTEIN"/>
    <property type="match status" value="1"/>
</dbReference>
<dbReference type="InterPro" id="IPR000719">
    <property type="entry name" value="Prot_kinase_dom"/>
</dbReference>
<dbReference type="PROSITE" id="PS50011">
    <property type="entry name" value="PROTEIN_KINASE_DOM"/>
    <property type="match status" value="1"/>
</dbReference>
<dbReference type="PANTHER" id="PTHR47974:SF19">
    <property type="entry name" value="RECEPTOR-LIKE SERINE_THREONINE-PROTEIN KINASE"/>
    <property type="match status" value="1"/>
</dbReference>
<evidence type="ECO:0000256" key="4">
    <source>
        <dbReference type="ARBA" id="ARBA00022989"/>
    </source>
</evidence>
<evidence type="ECO:0000259" key="6">
    <source>
        <dbReference type="PROSITE" id="PS50011"/>
    </source>
</evidence>
<organism evidence="7 8">
    <name type="scientific">Lolium multiflorum</name>
    <name type="common">Italian ryegrass</name>
    <name type="synonym">Lolium perenne subsp. multiflorum</name>
    <dbReference type="NCBI Taxonomy" id="4521"/>
    <lineage>
        <taxon>Eukaryota</taxon>
        <taxon>Viridiplantae</taxon>
        <taxon>Streptophyta</taxon>
        <taxon>Embryophyta</taxon>
        <taxon>Tracheophyta</taxon>
        <taxon>Spermatophyta</taxon>
        <taxon>Magnoliopsida</taxon>
        <taxon>Liliopsida</taxon>
        <taxon>Poales</taxon>
        <taxon>Poaceae</taxon>
        <taxon>BOP clade</taxon>
        <taxon>Pooideae</taxon>
        <taxon>Poodae</taxon>
        <taxon>Poeae</taxon>
        <taxon>Poeae Chloroplast Group 2 (Poeae type)</taxon>
        <taxon>Loliodinae</taxon>
        <taxon>Loliinae</taxon>
        <taxon>Lolium</taxon>
    </lineage>
</organism>
<keyword evidence="2" id="KW-0812">Transmembrane</keyword>
<keyword evidence="5" id="KW-0472">Membrane</keyword>
<dbReference type="GO" id="GO:0005524">
    <property type="term" value="F:ATP binding"/>
    <property type="evidence" value="ECO:0007669"/>
    <property type="project" value="InterPro"/>
</dbReference>
<dbReference type="Gene3D" id="1.10.510.10">
    <property type="entry name" value="Transferase(Phosphotransferase) domain 1"/>
    <property type="match status" value="1"/>
</dbReference>
<dbReference type="GO" id="GO:0004672">
    <property type="term" value="F:protein kinase activity"/>
    <property type="evidence" value="ECO:0007669"/>
    <property type="project" value="InterPro"/>
</dbReference>
<evidence type="ECO:0000313" key="8">
    <source>
        <dbReference type="Proteomes" id="UP001231189"/>
    </source>
</evidence>
<dbReference type="Proteomes" id="UP001231189">
    <property type="component" value="Unassembled WGS sequence"/>
</dbReference>
<comment type="caution">
    <text evidence="7">The sequence shown here is derived from an EMBL/GenBank/DDBJ whole genome shotgun (WGS) entry which is preliminary data.</text>
</comment>
<reference evidence="7" key="1">
    <citation type="submission" date="2023-07" db="EMBL/GenBank/DDBJ databases">
        <title>A chromosome-level genome assembly of Lolium multiflorum.</title>
        <authorList>
            <person name="Chen Y."/>
            <person name="Copetti D."/>
            <person name="Kolliker R."/>
            <person name="Studer B."/>
        </authorList>
    </citation>
    <scope>NUCLEOTIDE SEQUENCE</scope>
    <source>
        <strain evidence="7">02402/16</strain>
        <tissue evidence="7">Leaf</tissue>
    </source>
</reference>
<evidence type="ECO:0000256" key="5">
    <source>
        <dbReference type="ARBA" id="ARBA00023136"/>
    </source>
</evidence>
<evidence type="ECO:0000256" key="3">
    <source>
        <dbReference type="ARBA" id="ARBA00022729"/>
    </source>
</evidence>
<dbReference type="SUPFAM" id="SSF56112">
    <property type="entry name" value="Protein kinase-like (PK-like)"/>
    <property type="match status" value="1"/>
</dbReference>
<keyword evidence="3" id="KW-0732">Signal</keyword>
<evidence type="ECO:0000256" key="1">
    <source>
        <dbReference type="ARBA" id="ARBA00004167"/>
    </source>
</evidence>
<protein>
    <recommendedName>
        <fullName evidence="6">Protein kinase domain-containing protein</fullName>
    </recommendedName>
</protein>
<proteinExistence type="predicted"/>
<comment type="subcellular location">
    <subcellularLocation>
        <location evidence="1">Membrane</location>
        <topology evidence="1">Single-pass membrane protein</topology>
    </subcellularLocation>
</comment>
<dbReference type="AlphaFoldDB" id="A0AAD8S3Y8"/>
<dbReference type="GO" id="GO:0016020">
    <property type="term" value="C:membrane"/>
    <property type="evidence" value="ECO:0007669"/>
    <property type="project" value="UniProtKB-SubCell"/>
</dbReference>
<evidence type="ECO:0000313" key="7">
    <source>
        <dbReference type="EMBL" id="KAK1644546.1"/>
    </source>
</evidence>
<dbReference type="EMBL" id="JAUUTY010000004">
    <property type="protein sequence ID" value="KAK1644546.1"/>
    <property type="molecule type" value="Genomic_DNA"/>
</dbReference>
<accession>A0AAD8S3Y8</accession>